<dbReference type="Gene3D" id="3.30.360.10">
    <property type="entry name" value="Dihydrodipicolinate Reductase, domain 2"/>
    <property type="match status" value="2"/>
</dbReference>
<dbReference type="InterPro" id="IPR022674">
    <property type="entry name" value="G6P_DH_NAD-bd"/>
</dbReference>
<dbReference type="GO" id="GO:0006006">
    <property type="term" value="P:glucose metabolic process"/>
    <property type="evidence" value="ECO:0007669"/>
    <property type="project" value="InterPro"/>
</dbReference>
<evidence type="ECO:0000256" key="3">
    <source>
        <dbReference type="ARBA" id="ARBA00013019"/>
    </source>
</evidence>
<evidence type="ECO:0000256" key="6">
    <source>
        <dbReference type="ARBA" id="ARBA00023002"/>
    </source>
</evidence>
<dbReference type="Gene3D" id="1.25.40.10">
    <property type="entry name" value="Tetratricopeptide repeat domain"/>
    <property type="match status" value="1"/>
</dbReference>
<evidence type="ECO:0000259" key="11">
    <source>
        <dbReference type="Pfam" id="PF02781"/>
    </source>
</evidence>
<dbReference type="GO" id="GO:0004345">
    <property type="term" value="F:glucose-6-phosphate dehydrogenase activity"/>
    <property type="evidence" value="ECO:0007669"/>
    <property type="project" value="UniProtKB-EC"/>
</dbReference>
<dbReference type="Pfam" id="PF02781">
    <property type="entry name" value="G6PD_C"/>
    <property type="match status" value="1"/>
</dbReference>
<comment type="catalytic activity">
    <reaction evidence="8">
        <text>D-glucose 6-phosphate + NADP(+) = 6-phospho-D-glucono-1,5-lactone + NADPH + H(+)</text>
        <dbReference type="Rhea" id="RHEA:15841"/>
        <dbReference type="ChEBI" id="CHEBI:15378"/>
        <dbReference type="ChEBI" id="CHEBI:57783"/>
        <dbReference type="ChEBI" id="CHEBI:57955"/>
        <dbReference type="ChEBI" id="CHEBI:58349"/>
        <dbReference type="ChEBI" id="CHEBI:61548"/>
        <dbReference type="EC" id="1.1.1.49"/>
    </reaction>
</comment>
<protein>
    <recommendedName>
        <fullName evidence="3">glucose-6-phosphate dehydrogenase (NADP(+))</fullName>
        <ecNumber evidence="3">1.1.1.49</ecNumber>
    </recommendedName>
</protein>
<dbReference type="GO" id="GO:0005829">
    <property type="term" value="C:cytosol"/>
    <property type="evidence" value="ECO:0007669"/>
    <property type="project" value="TreeGrafter"/>
</dbReference>
<dbReference type="PROSITE" id="PS51375">
    <property type="entry name" value="PPR"/>
    <property type="match status" value="1"/>
</dbReference>
<comment type="caution">
    <text evidence="12">The sequence shown here is derived from an EMBL/GenBank/DDBJ whole genome shotgun (WGS) entry which is preliminary data.</text>
</comment>
<keyword evidence="4" id="KW-0677">Repeat</keyword>
<evidence type="ECO:0000256" key="2">
    <source>
        <dbReference type="ARBA" id="ARBA00009975"/>
    </source>
</evidence>
<organism evidence="12 13">
    <name type="scientific">Zingiber officinale</name>
    <name type="common">Ginger</name>
    <name type="synonym">Amomum zingiber</name>
    <dbReference type="NCBI Taxonomy" id="94328"/>
    <lineage>
        <taxon>Eukaryota</taxon>
        <taxon>Viridiplantae</taxon>
        <taxon>Streptophyta</taxon>
        <taxon>Embryophyta</taxon>
        <taxon>Tracheophyta</taxon>
        <taxon>Spermatophyta</taxon>
        <taxon>Magnoliopsida</taxon>
        <taxon>Liliopsida</taxon>
        <taxon>Zingiberales</taxon>
        <taxon>Zingiberaceae</taxon>
        <taxon>Zingiber</taxon>
    </lineage>
</organism>
<evidence type="ECO:0000313" key="13">
    <source>
        <dbReference type="Proteomes" id="UP000734854"/>
    </source>
</evidence>
<dbReference type="InterPro" id="IPR011990">
    <property type="entry name" value="TPR-like_helical_dom_sf"/>
</dbReference>
<dbReference type="AlphaFoldDB" id="A0A8J5EY09"/>
<dbReference type="GO" id="GO:0050661">
    <property type="term" value="F:NADP binding"/>
    <property type="evidence" value="ECO:0007669"/>
    <property type="project" value="InterPro"/>
</dbReference>
<dbReference type="InterPro" id="IPR022675">
    <property type="entry name" value="G6P_DH_C"/>
</dbReference>
<gene>
    <name evidence="12" type="ORF">ZIOFF_066152</name>
</gene>
<keyword evidence="5" id="KW-0521">NADP</keyword>
<keyword evidence="13" id="KW-1185">Reference proteome</keyword>
<evidence type="ECO:0000259" key="10">
    <source>
        <dbReference type="Pfam" id="PF00479"/>
    </source>
</evidence>
<dbReference type="InterPro" id="IPR019796">
    <property type="entry name" value="G6P_DH_AS"/>
</dbReference>
<evidence type="ECO:0000256" key="5">
    <source>
        <dbReference type="ARBA" id="ARBA00022857"/>
    </source>
</evidence>
<feature type="domain" description="Glucose-6-phosphate dehydrogenase NAD-binding" evidence="10">
    <location>
        <begin position="132"/>
        <end position="151"/>
    </location>
</feature>
<dbReference type="Proteomes" id="UP000734854">
    <property type="component" value="Unassembled WGS sequence"/>
</dbReference>
<dbReference type="SUPFAM" id="SSF55347">
    <property type="entry name" value="Glyceraldehyde-3-phosphate dehydrogenase-like, C-terminal domain"/>
    <property type="match status" value="1"/>
</dbReference>
<keyword evidence="6" id="KW-0560">Oxidoreductase</keyword>
<name>A0A8J5EY09_ZINOF</name>
<dbReference type="InterPro" id="IPR001282">
    <property type="entry name" value="G6P_DH"/>
</dbReference>
<comment type="pathway">
    <text evidence="1">Carbohydrate degradation; pentose phosphate pathway; D-ribulose 5-phosphate from D-glucose 6-phosphate (oxidative stage): step 1/3.</text>
</comment>
<dbReference type="PANTHER" id="PTHR23429">
    <property type="entry name" value="GLUCOSE-6-PHOSPHATE 1-DEHYDROGENASE G6PD"/>
    <property type="match status" value="1"/>
</dbReference>
<dbReference type="UniPathway" id="UPA00115">
    <property type="reaction ID" value="UER00408"/>
</dbReference>
<evidence type="ECO:0000256" key="4">
    <source>
        <dbReference type="ARBA" id="ARBA00022737"/>
    </source>
</evidence>
<feature type="domain" description="Glucose-6-phosphate dehydrogenase C-terminal" evidence="11">
    <location>
        <begin position="187"/>
        <end position="254"/>
    </location>
</feature>
<evidence type="ECO:0000256" key="1">
    <source>
        <dbReference type="ARBA" id="ARBA00004937"/>
    </source>
</evidence>
<dbReference type="GO" id="GO:0009051">
    <property type="term" value="P:pentose-phosphate shunt, oxidative branch"/>
    <property type="evidence" value="ECO:0007669"/>
    <property type="project" value="UniProtKB-ARBA"/>
</dbReference>
<dbReference type="Pfam" id="PF00479">
    <property type="entry name" value="G6PD_N"/>
    <property type="match status" value="1"/>
</dbReference>
<evidence type="ECO:0000256" key="7">
    <source>
        <dbReference type="ARBA" id="ARBA00023277"/>
    </source>
</evidence>
<proteinExistence type="inferred from homology"/>
<dbReference type="NCBIfam" id="TIGR00756">
    <property type="entry name" value="PPR"/>
    <property type="match status" value="1"/>
</dbReference>
<evidence type="ECO:0000256" key="8">
    <source>
        <dbReference type="ARBA" id="ARBA00048749"/>
    </source>
</evidence>
<feature type="repeat" description="PPR" evidence="9">
    <location>
        <begin position="27"/>
        <end position="61"/>
    </location>
</feature>
<dbReference type="PANTHER" id="PTHR23429:SF0">
    <property type="entry name" value="GLUCOSE-6-PHOSPHATE 1-DEHYDROGENASE"/>
    <property type="match status" value="1"/>
</dbReference>
<dbReference type="EC" id="1.1.1.49" evidence="3"/>
<evidence type="ECO:0000313" key="12">
    <source>
        <dbReference type="EMBL" id="KAG6476904.1"/>
    </source>
</evidence>
<keyword evidence="7" id="KW-0119">Carbohydrate metabolism</keyword>
<reference evidence="12 13" key="1">
    <citation type="submission" date="2020-08" db="EMBL/GenBank/DDBJ databases">
        <title>Plant Genome Project.</title>
        <authorList>
            <person name="Zhang R.-G."/>
        </authorList>
    </citation>
    <scope>NUCLEOTIDE SEQUENCE [LARGE SCALE GENOMIC DNA]</scope>
    <source>
        <tissue evidence="12">Rhizome</tissue>
    </source>
</reference>
<dbReference type="EMBL" id="JACMSC010000018">
    <property type="protein sequence ID" value="KAG6476904.1"/>
    <property type="molecule type" value="Genomic_DNA"/>
</dbReference>
<dbReference type="PROSITE" id="PS00069">
    <property type="entry name" value="G6P_DEHYDROGENASE"/>
    <property type="match status" value="1"/>
</dbReference>
<dbReference type="InterPro" id="IPR002885">
    <property type="entry name" value="PPR_rpt"/>
</dbReference>
<evidence type="ECO:0000256" key="9">
    <source>
        <dbReference type="PROSITE-ProRule" id="PRU00708"/>
    </source>
</evidence>
<comment type="similarity">
    <text evidence="2">Belongs to the glucose-6-phosphate dehydrogenase family.</text>
</comment>
<sequence>MQELCHVRSGILSEKDNMVTMHNVKMDRADWNPIISFYVKCGCLDFARQVFDEMSDIDITLITGYMSYGLVALSIESCQKVDYPVLRFLQENDVHIFGYVRTKLLDDDLRARVRVYQHKGVSAEREDVLSRYFLKKLYRIDHYLGKELVQNLLVLHFANWLCLPLWNRDNIANIQIASREDFGTEELCLVAMEQPISLKHEHVRDEKVKVLQSVLPIKHEKVIFGQYEGYKDDLTVAGSINTPTIATVVWRIQND</sequence>
<accession>A0A8J5EY09</accession>